<evidence type="ECO:0000313" key="6">
    <source>
        <dbReference type="Proteomes" id="UP000799777"/>
    </source>
</evidence>
<dbReference type="GO" id="GO:0008061">
    <property type="term" value="F:chitin binding"/>
    <property type="evidence" value="ECO:0007669"/>
    <property type="project" value="UniProtKB-KW"/>
</dbReference>
<dbReference type="EMBL" id="ML978172">
    <property type="protein sequence ID" value="KAF2032536.1"/>
    <property type="molecule type" value="Genomic_DNA"/>
</dbReference>
<dbReference type="PROSITE" id="PS51782">
    <property type="entry name" value="LYSM"/>
    <property type="match status" value="1"/>
</dbReference>
<proteinExistence type="predicted"/>
<keyword evidence="6" id="KW-1185">Reference proteome</keyword>
<evidence type="ECO:0000259" key="4">
    <source>
        <dbReference type="PROSITE" id="PS51782"/>
    </source>
</evidence>
<keyword evidence="3" id="KW-0732">Signal</keyword>
<dbReference type="Gene3D" id="3.10.350.10">
    <property type="entry name" value="LysM domain"/>
    <property type="match status" value="1"/>
</dbReference>
<feature type="domain" description="LysM" evidence="4">
    <location>
        <begin position="172"/>
        <end position="218"/>
    </location>
</feature>
<sequence>MHLQNVITTLSLVLLSDLYCRAALTAKIDCSPYVQTFQQLSYRGDLDVALTDSICTADCSSSLKSWFDSVAVNCVGKFVSGGIPTRYGGYMWAGYNETCVKDPRPPRAYCNNVIANFTMVDSIENMPRNELCHTRHVRRLAVMQASHYSIYDESYKAQLEYPVAPPYCLSNKRYTTKEGDTCESIAGNISVSSAGLYIGNQELLKDCSNVTPGLSVCLPMTCLTHNLQPAETCFSVEKSLATDFYGKVICVSPQGGMFVNPTKPPAPSPTPSPADGYAKAKVAPPEGVLVAEGTTMECGKWHVVVNGDLCVKICLTNGIDTLLLHEVNQSLAAGDECDTSLNEQTALCAGPTYQWKDPTVPGNSTIKSDSTPEI</sequence>
<protein>
    <recommendedName>
        <fullName evidence="4">LysM domain-containing protein</fullName>
    </recommendedName>
</protein>
<evidence type="ECO:0000256" key="1">
    <source>
        <dbReference type="ARBA" id="ARBA00022669"/>
    </source>
</evidence>
<evidence type="ECO:0000256" key="2">
    <source>
        <dbReference type="ARBA" id="ARBA00023026"/>
    </source>
</evidence>
<dbReference type="PANTHER" id="PTHR34997">
    <property type="entry name" value="AM15"/>
    <property type="match status" value="1"/>
</dbReference>
<evidence type="ECO:0000313" key="5">
    <source>
        <dbReference type="EMBL" id="KAF2032536.1"/>
    </source>
</evidence>
<organism evidence="5 6">
    <name type="scientific">Setomelanomma holmii</name>
    <dbReference type="NCBI Taxonomy" id="210430"/>
    <lineage>
        <taxon>Eukaryota</taxon>
        <taxon>Fungi</taxon>
        <taxon>Dikarya</taxon>
        <taxon>Ascomycota</taxon>
        <taxon>Pezizomycotina</taxon>
        <taxon>Dothideomycetes</taxon>
        <taxon>Pleosporomycetidae</taxon>
        <taxon>Pleosporales</taxon>
        <taxon>Pleosporineae</taxon>
        <taxon>Phaeosphaeriaceae</taxon>
        <taxon>Setomelanomma</taxon>
    </lineage>
</organism>
<feature type="chain" id="PRO_5040157368" description="LysM domain-containing protein" evidence="3">
    <location>
        <begin position="23"/>
        <end position="374"/>
    </location>
</feature>
<dbReference type="InterPro" id="IPR018392">
    <property type="entry name" value="LysM"/>
</dbReference>
<dbReference type="Pfam" id="PF01476">
    <property type="entry name" value="LysM"/>
    <property type="match status" value="1"/>
</dbReference>
<feature type="signal peptide" evidence="3">
    <location>
        <begin position="1"/>
        <end position="22"/>
    </location>
</feature>
<comment type="caution">
    <text evidence="5">The sequence shown here is derived from an EMBL/GenBank/DDBJ whole genome shotgun (WGS) entry which is preliminary data.</text>
</comment>
<dbReference type="Proteomes" id="UP000799777">
    <property type="component" value="Unassembled WGS sequence"/>
</dbReference>
<dbReference type="AlphaFoldDB" id="A0A9P4LMD2"/>
<dbReference type="PANTHER" id="PTHR34997:SF16">
    <property type="entry name" value="LYSM DOMAIN-CONTAINING PROTEIN"/>
    <property type="match status" value="1"/>
</dbReference>
<dbReference type="InterPro" id="IPR052210">
    <property type="entry name" value="LysM1-like"/>
</dbReference>
<accession>A0A9P4LMD2</accession>
<dbReference type="InterPro" id="IPR036779">
    <property type="entry name" value="LysM_dom_sf"/>
</dbReference>
<reference evidence="5" key="1">
    <citation type="journal article" date="2020" name="Stud. Mycol.">
        <title>101 Dothideomycetes genomes: a test case for predicting lifestyles and emergence of pathogens.</title>
        <authorList>
            <person name="Haridas S."/>
            <person name="Albert R."/>
            <person name="Binder M."/>
            <person name="Bloem J."/>
            <person name="Labutti K."/>
            <person name="Salamov A."/>
            <person name="Andreopoulos B."/>
            <person name="Baker S."/>
            <person name="Barry K."/>
            <person name="Bills G."/>
            <person name="Bluhm B."/>
            <person name="Cannon C."/>
            <person name="Castanera R."/>
            <person name="Culley D."/>
            <person name="Daum C."/>
            <person name="Ezra D."/>
            <person name="Gonzalez J."/>
            <person name="Henrissat B."/>
            <person name="Kuo A."/>
            <person name="Liang C."/>
            <person name="Lipzen A."/>
            <person name="Lutzoni F."/>
            <person name="Magnuson J."/>
            <person name="Mondo S."/>
            <person name="Nolan M."/>
            <person name="Ohm R."/>
            <person name="Pangilinan J."/>
            <person name="Park H.-J."/>
            <person name="Ramirez L."/>
            <person name="Alfaro M."/>
            <person name="Sun H."/>
            <person name="Tritt A."/>
            <person name="Yoshinaga Y."/>
            <person name="Zwiers L.-H."/>
            <person name="Turgeon B."/>
            <person name="Goodwin S."/>
            <person name="Spatafora J."/>
            <person name="Crous P."/>
            <person name="Grigoriev I."/>
        </authorList>
    </citation>
    <scope>NUCLEOTIDE SEQUENCE</scope>
    <source>
        <strain evidence="5">CBS 110217</strain>
    </source>
</reference>
<dbReference type="SUPFAM" id="SSF54106">
    <property type="entry name" value="LysM domain"/>
    <property type="match status" value="1"/>
</dbReference>
<evidence type="ECO:0000256" key="3">
    <source>
        <dbReference type="SAM" id="SignalP"/>
    </source>
</evidence>
<dbReference type="OrthoDB" id="5985073at2759"/>
<name>A0A9P4LMD2_9PLEO</name>
<gene>
    <name evidence="5" type="ORF">EK21DRAFT_98920</name>
</gene>
<keyword evidence="2" id="KW-0843">Virulence</keyword>
<keyword evidence="1" id="KW-0147">Chitin-binding</keyword>